<dbReference type="AlphaFoldDB" id="A0AAT9FGX2"/>
<evidence type="ECO:0008006" key="3">
    <source>
        <dbReference type="Google" id="ProtNLM"/>
    </source>
</evidence>
<accession>A0AAT9FGX2</accession>
<sequence>MNFTETNQVYTAMESVLGEDGTEDSGLNTISVTSDHVRQFHAALGAFRRQLVESEVADEWAAFLRSIKRWFHLYLTTPVEGQSLLPWCPRIDGLGRLKQSSQPYTRQLFDDLNTKFQSLLQIEQHPFLDQILDALPEGIDPDNEQTSLYRLGVVVEGRRVCQHVSKWFDTFDIGVPVHVVTPSDLKKENHFDQLILMGSPRWFTLAGSMHVLNSPRANQLTFMGFEPFFTAPTADNFYFFNGSPHLFTGATTQGLLKAPACRSYTICTNDEDEESNKEDTEPISASEIDDIIPTIDSSKVFSSFEQSDPNDDEVEVTASCHFGRLSANAGVFLNTEASIYRILLRQSSGAKLICNEIEKTPVTALSPGDIVMFSTHGAGDMTASIANSLLGDLAPVLREKQSAWKMKVQSRFYLFGTHHELRKSGVLSASETNFNNWLRPHTIMPKNKTEFLKLLLLTGYSEDEAADTITAMRRISAAHQSAGRKVAQMLRKSAKGTHLNQLEKNGMQVLHGELGTSAEMRAYYIEQIDHREYELPISKLNHPFELTDDLWLA</sequence>
<gene>
    <name evidence="1" type="ORF">NT6N_02750</name>
    <name evidence="2" type="ORF">NT6N_02860</name>
</gene>
<dbReference type="EMBL" id="AP026866">
    <property type="protein sequence ID" value="BDS05246.1"/>
    <property type="molecule type" value="Genomic_DNA"/>
</dbReference>
<proteinExistence type="predicted"/>
<organism evidence="1">
    <name type="scientific">Oceaniferula spumae</name>
    <dbReference type="NCBI Taxonomy" id="2979115"/>
    <lineage>
        <taxon>Bacteria</taxon>
        <taxon>Pseudomonadati</taxon>
        <taxon>Verrucomicrobiota</taxon>
        <taxon>Verrucomicrobiia</taxon>
        <taxon>Verrucomicrobiales</taxon>
        <taxon>Verrucomicrobiaceae</taxon>
        <taxon>Oceaniferula</taxon>
    </lineage>
</organism>
<dbReference type="EMBL" id="AP026866">
    <property type="protein sequence ID" value="BDS05235.1"/>
    <property type="molecule type" value="Genomic_DNA"/>
</dbReference>
<name>A0AAT9FGX2_9BACT</name>
<evidence type="ECO:0000313" key="1">
    <source>
        <dbReference type="EMBL" id="BDS05235.1"/>
    </source>
</evidence>
<dbReference type="KEGG" id="osu:NT6N_02750"/>
<reference evidence="1" key="1">
    <citation type="submission" date="2024-07" db="EMBL/GenBank/DDBJ databases">
        <title>Complete genome sequence of Verrucomicrobiaceae bacterium NT6N.</title>
        <authorList>
            <person name="Huang C."/>
            <person name="Takami H."/>
            <person name="Hamasaki K."/>
        </authorList>
    </citation>
    <scope>NUCLEOTIDE SEQUENCE</scope>
    <source>
        <strain evidence="1">NT6N</strain>
    </source>
</reference>
<protein>
    <recommendedName>
        <fullName evidence="3">CHAT domain-containing protein</fullName>
    </recommendedName>
</protein>
<dbReference type="KEGG" id="osu:NT6N_02860"/>
<evidence type="ECO:0000313" key="2">
    <source>
        <dbReference type="EMBL" id="BDS05246.1"/>
    </source>
</evidence>